<reference evidence="8" key="1">
    <citation type="submission" date="2016-10" db="EMBL/GenBank/DDBJ databases">
        <authorList>
            <person name="Varghese N."/>
            <person name="Submissions S."/>
        </authorList>
    </citation>
    <scope>NUCLEOTIDE SEQUENCE [LARGE SCALE GENOMIC DNA]</scope>
    <source>
        <strain evidence="8">IBRC-M 10043</strain>
    </source>
</reference>
<keyword evidence="2" id="KW-1003">Cell membrane</keyword>
<dbReference type="GO" id="GO:0005886">
    <property type="term" value="C:plasma membrane"/>
    <property type="evidence" value="ECO:0007669"/>
    <property type="project" value="UniProtKB-SubCell"/>
</dbReference>
<evidence type="ECO:0000256" key="6">
    <source>
        <dbReference type="SAM" id="Phobius"/>
    </source>
</evidence>
<evidence type="ECO:0000256" key="5">
    <source>
        <dbReference type="ARBA" id="ARBA00023136"/>
    </source>
</evidence>
<proteinExistence type="predicted"/>
<dbReference type="EMBL" id="FOCX01000063">
    <property type="protein sequence ID" value="SEP28240.1"/>
    <property type="molecule type" value="Genomic_DNA"/>
</dbReference>
<feature type="transmembrane region" description="Helical" evidence="6">
    <location>
        <begin position="280"/>
        <end position="307"/>
    </location>
</feature>
<accession>A0A1H8WKN2</accession>
<feature type="transmembrane region" description="Helical" evidence="6">
    <location>
        <begin position="74"/>
        <end position="96"/>
    </location>
</feature>
<feature type="transmembrane region" description="Helical" evidence="6">
    <location>
        <begin position="174"/>
        <end position="192"/>
    </location>
</feature>
<evidence type="ECO:0000256" key="3">
    <source>
        <dbReference type="ARBA" id="ARBA00022692"/>
    </source>
</evidence>
<feature type="transmembrane region" description="Helical" evidence="6">
    <location>
        <begin position="240"/>
        <end position="260"/>
    </location>
</feature>
<feature type="transmembrane region" description="Helical" evidence="6">
    <location>
        <begin position="359"/>
        <end position="384"/>
    </location>
</feature>
<dbReference type="PANTHER" id="PTHR30250">
    <property type="entry name" value="PST FAMILY PREDICTED COLANIC ACID TRANSPORTER"/>
    <property type="match status" value="1"/>
</dbReference>
<keyword evidence="5 6" id="KW-0472">Membrane</keyword>
<gene>
    <name evidence="7" type="ORF">SAMN05216388_10636</name>
</gene>
<feature type="transmembrane region" description="Helical" evidence="6">
    <location>
        <begin position="7"/>
        <end position="29"/>
    </location>
</feature>
<name>A0A1H8WKN2_9EURY</name>
<evidence type="ECO:0000256" key="4">
    <source>
        <dbReference type="ARBA" id="ARBA00022989"/>
    </source>
</evidence>
<dbReference type="Proteomes" id="UP000198775">
    <property type="component" value="Unassembled WGS sequence"/>
</dbReference>
<protein>
    <submittedName>
        <fullName evidence="7">Membrane protein involved in the export of O-antigen and teichoic acid</fullName>
    </submittedName>
</protein>
<sequence length="468" mass="50813">MRRQVGIGAIGRVVTTGLGFVGAIAVARFVDAPEVYGSFFILLAVAEALMKPVGGWVAGCRKRITERDNAEERFFGAAWVVVAGSFGILTPVLWGLNDVLARYVIIDSPWLPLWILFVSNGVFTYSLNILNVRGNFGVGPWIDGIQGLLKYGFQIALVLAGFGVWGMAIGFATAALLVTPVIWWSIGIRPALPDLEVMRSTWDFARLAIPGTLLGTLLGRVDTLMLGFFTSSAVVGNYQVTNQITMVMPMIVGVASGGLLGRISDLHSVGKRIDTVTEDVLNISVVIALPVLVGGLIIGPQIIWIPFGTKYEMAFVFFLWVAIYRTISAYNSPMASVVNGMDRPDYALRARVVKFTSNIVGGIIGFYVFGPIGIVVASVLSQLLTTVLYARFVQKHTAVNLFPWTIRLQALASLVMGIVVYGLKTQIGVAKWYHLVSLVGAGGIVYGAVLLFDEWHRETFVGTVREFI</sequence>
<evidence type="ECO:0000313" key="7">
    <source>
        <dbReference type="EMBL" id="SEP28240.1"/>
    </source>
</evidence>
<feature type="transmembrane region" description="Helical" evidence="6">
    <location>
        <begin position="111"/>
        <end position="130"/>
    </location>
</feature>
<dbReference type="InterPro" id="IPR050833">
    <property type="entry name" value="Poly_Biosynth_Transport"/>
</dbReference>
<feature type="transmembrane region" description="Helical" evidence="6">
    <location>
        <begin position="313"/>
        <end position="338"/>
    </location>
</feature>
<dbReference type="PANTHER" id="PTHR30250:SF11">
    <property type="entry name" value="O-ANTIGEN TRANSPORTER-RELATED"/>
    <property type="match status" value="1"/>
</dbReference>
<comment type="subcellular location">
    <subcellularLocation>
        <location evidence="1">Cell membrane</location>
        <topology evidence="1">Multi-pass membrane protein</topology>
    </subcellularLocation>
</comment>
<keyword evidence="4 6" id="KW-1133">Transmembrane helix</keyword>
<feature type="transmembrane region" description="Helical" evidence="6">
    <location>
        <begin position="432"/>
        <end position="452"/>
    </location>
</feature>
<feature type="transmembrane region" description="Helical" evidence="6">
    <location>
        <begin position="204"/>
        <end position="228"/>
    </location>
</feature>
<dbReference type="AlphaFoldDB" id="A0A1H8WKN2"/>
<evidence type="ECO:0000256" key="2">
    <source>
        <dbReference type="ARBA" id="ARBA00022475"/>
    </source>
</evidence>
<feature type="transmembrane region" description="Helical" evidence="6">
    <location>
        <begin position="35"/>
        <end position="53"/>
    </location>
</feature>
<keyword evidence="3 6" id="KW-0812">Transmembrane</keyword>
<evidence type="ECO:0000256" key="1">
    <source>
        <dbReference type="ARBA" id="ARBA00004651"/>
    </source>
</evidence>
<dbReference type="Pfam" id="PF13440">
    <property type="entry name" value="Polysacc_synt_3"/>
    <property type="match status" value="1"/>
</dbReference>
<feature type="transmembrane region" description="Helical" evidence="6">
    <location>
        <begin position="404"/>
        <end position="423"/>
    </location>
</feature>
<organism evidence="7 8">
    <name type="scientific">Halorientalis persicus</name>
    <dbReference type="NCBI Taxonomy" id="1367881"/>
    <lineage>
        <taxon>Archaea</taxon>
        <taxon>Methanobacteriati</taxon>
        <taxon>Methanobacteriota</taxon>
        <taxon>Stenosarchaea group</taxon>
        <taxon>Halobacteria</taxon>
        <taxon>Halobacteriales</taxon>
        <taxon>Haloarculaceae</taxon>
        <taxon>Halorientalis</taxon>
    </lineage>
</organism>
<evidence type="ECO:0000313" key="8">
    <source>
        <dbReference type="Proteomes" id="UP000198775"/>
    </source>
</evidence>
<keyword evidence="8" id="KW-1185">Reference proteome</keyword>